<keyword evidence="5" id="KW-0539">Nucleus</keyword>
<feature type="region of interest" description="Disordered" evidence="6">
    <location>
        <begin position="1"/>
        <end position="22"/>
    </location>
</feature>
<organism evidence="8 9">
    <name type="scientific">Liparis tanakae</name>
    <name type="common">Tanaka's snailfish</name>
    <dbReference type="NCBI Taxonomy" id="230148"/>
    <lineage>
        <taxon>Eukaryota</taxon>
        <taxon>Metazoa</taxon>
        <taxon>Chordata</taxon>
        <taxon>Craniata</taxon>
        <taxon>Vertebrata</taxon>
        <taxon>Euteleostomi</taxon>
        <taxon>Actinopterygii</taxon>
        <taxon>Neopterygii</taxon>
        <taxon>Teleostei</taxon>
        <taxon>Neoteleostei</taxon>
        <taxon>Acanthomorphata</taxon>
        <taxon>Eupercaria</taxon>
        <taxon>Perciformes</taxon>
        <taxon>Cottioidei</taxon>
        <taxon>Cottales</taxon>
        <taxon>Liparidae</taxon>
        <taxon>Liparis</taxon>
    </lineage>
</organism>
<evidence type="ECO:0000256" key="6">
    <source>
        <dbReference type="SAM" id="MobiDB-lite"/>
    </source>
</evidence>
<feature type="domain" description="BHLH" evidence="7">
    <location>
        <begin position="99"/>
        <end position="151"/>
    </location>
</feature>
<dbReference type="InterPro" id="IPR011598">
    <property type="entry name" value="bHLH_dom"/>
</dbReference>
<comment type="subcellular location">
    <subcellularLocation>
        <location evidence="1">Nucleus</location>
    </subcellularLocation>
</comment>
<accession>A0A4Z2IX26</accession>
<dbReference type="Pfam" id="PF00010">
    <property type="entry name" value="HLH"/>
    <property type="match status" value="1"/>
</dbReference>
<dbReference type="Proteomes" id="UP000314294">
    <property type="component" value="Unassembled WGS sequence"/>
</dbReference>
<keyword evidence="9" id="KW-1185">Reference proteome</keyword>
<dbReference type="GO" id="GO:0046983">
    <property type="term" value="F:protein dimerization activity"/>
    <property type="evidence" value="ECO:0007669"/>
    <property type="project" value="InterPro"/>
</dbReference>
<gene>
    <name evidence="8" type="primary">mxi1_0</name>
    <name evidence="8" type="ORF">EYF80_007971</name>
</gene>
<dbReference type="GO" id="GO:0000978">
    <property type="term" value="F:RNA polymerase II cis-regulatory region sequence-specific DNA binding"/>
    <property type="evidence" value="ECO:0007669"/>
    <property type="project" value="TreeGrafter"/>
</dbReference>
<dbReference type="PANTHER" id="PTHR11969">
    <property type="entry name" value="MAX DIMERIZATION, MAD"/>
    <property type="match status" value="1"/>
</dbReference>
<proteinExistence type="predicted"/>
<dbReference type="PANTHER" id="PTHR11969:SF13">
    <property type="entry name" value="MAX-INTERACTING PROTEIN 1"/>
    <property type="match status" value="1"/>
</dbReference>
<dbReference type="EMBL" id="SRLO01000044">
    <property type="protein sequence ID" value="TNN81842.1"/>
    <property type="molecule type" value="Genomic_DNA"/>
</dbReference>
<keyword evidence="3" id="KW-0238">DNA-binding</keyword>
<evidence type="ECO:0000256" key="5">
    <source>
        <dbReference type="ARBA" id="ARBA00023242"/>
    </source>
</evidence>
<evidence type="ECO:0000256" key="1">
    <source>
        <dbReference type="ARBA" id="ARBA00004123"/>
    </source>
</evidence>
<evidence type="ECO:0000313" key="8">
    <source>
        <dbReference type="EMBL" id="TNN81842.1"/>
    </source>
</evidence>
<name>A0A4Z2IX26_9TELE</name>
<sequence>MVKYMRQHSEPKPEEAPSESDAFTDQQDFGELADYSLSDVLYSKCSAMDQIGTFMKNVQVLLDAATYIENVEKSNGKCEHGYASTYPDTQTAHHQKQRKFKNRKLDNINNRRAHLRLCLERLKSLIPLGPESSRHTTLGLLNKAKAHIKVW</sequence>
<evidence type="ECO:0000259" key="7">
    <source>
        <dbReference type="PROSITE" id="PS50888"/>
    </source>
</evidence>
<comment type="caution">
    <text evidence="8">The sequence shown here is derived from an EMBL/GenBank/DDBJ whole genome shotgun (WGS) entry which is preliminary data.</text>
</comment>
<evidence type="ECO:0000313" key="9">
    <source>
        <dbReference type="Proteomes" id="UP000314294"/>
    </source>
</evidence>
<dbReference type="SUPFAM" id="SSF47459">
    <property type="entry name" value="HLH, helix-loop-helix DNA-binding domain"/>
    <property type="match status" value="1"/>
</dbReference>
<evidence type="ECO:0000256" key="4">
    <source>
        <dbReference type="ARBA" id="ARBA00023163"/>
    </source>
</evidence>
<reference evidence="8 9" key="1">
    <citation type="submission" date="2019-03" db="EMBL/GenBank/DDBJ databases">
        <title>First draft genome of Liparis tanakae, snailfish: a comprehensive survey of snailfish specific genes.</title>
        <authorList>
            <person name="Kim W."/>
            <person name="Song I."/>
            <person name="Jeong J.-H."/>
            <person name="Kim D."/>
            <person name="Kim S."/>
            <person name="Ryu S."/>
            <person name="Song J.Y."/>
            <person name="Lee S.K."/>
        </authorList>
    </citation>
    <scope>NUCLEOTIDE SEQUENCE [LARGE SCALE GENOMIC DNA]</scope>
    <source>
        <tissue evidence="8">Muscle</tissue>
    </source>
</reference>
<dbReference type="InterPro" id="IPR036638">
    <property type="entry name" value="HLH_DNA-bd_sf"/>
</dbReference>
<dbReference type="GO" id="GO:0000981">
    <property type="term" value="F:DNA-binding transcription factor activity, RNA polymerase II-specific"/>
    <property type="evidence" value="ECO:0007669"/>
    <property type="project" value="TreeGrafter"/>
</dbReference>
<dbReference type="Gene3D" id="4.10.280.10">
    <property type="entry name" value="Helix-loop-helix DNA-binding domain"/>
    <property type="match status" value="1"/>
</dbReference>
<dbReference type="PROSITE" id="PS50888">
    <property type="entry name" value="BHLH"/>
    <property type="match status" value="1"/>
</dbReference>
<dbReference type="GO" id="GO:0005634">
    <property type="term" value="C:nucleus"/>
    <property type="evidence" value="ECO:0007669"/>
    <property type="project" value="UniProtKB-SubCell"/>
</dbReference>
<evidence type="ECO:0000256" key="3">
    <source>
        <dbReference type="ARBA" id="ARBA00023125"/>
    </source>
</evidence>
<evidence type="ECO:0000256" key="2">
    <source>
        <dbReference type="ARBA" id="ARBA00023015"/>
    </source>
</evidence>
<protein>
    <submittedName>
        <fullName evidence="8">Max-interacting protein 1</fullName>
    </submittedName>
</protein>
<keyword evidence="4" id="KW-0804">Transcription</keyword>
<keyword evidence="2" id="KW-0805">Transcription regulation</keyword>
<dbReference type="OrthoDB" id="5920083at2759"/>
<dbReference type="AlphaFoldDB" id="A0A4Z2IX26"/>